<reference evidence="1 2" key="1">
    <citation type="submission" date="2018-11" db="EMBL/GenBank/DDBJ databases">
        <title>Arenibacter aquaticus sp.nov., a marine bacterium isolated from surface seawater in the South China Sea.</title>
        <authorList>
            <person name="Guo J."/>
            <person name="Sun J."/>
        </authorList>
    </citation>
    <scope>NUCLEOTIDE SEQUENCE [LARGE SCALE GENOMIC DNA]</scope>
    <source>
        <strain evidence="1 2">GUO666</strain>
    </source>
</reference>
<evidence type="ECO:0000313" key="2">
    <source>
        <dbReference type="Proteomes" id="UP000267585"/>
    </source>
</evidence>
<protein>
    <submittedName>
        <fullName evidence="1">Alpha-ketoglutarate decarboxylase</fullName>
    </submittedName>
</protein>
<comment type="caution">
    <text evidence="1">The sequence shown here is derived from an EMBL/GenBank/DDBJ whole genome shotgun (WGS) entry which is preliminary data.</text>
</comment>
<sequence>MTALCCFGFAQTTLSNQNFWKNVRFGGNIGLGFGNDSFNASVSPNAIYQANEYVGLGAGLNFNYAKFRNAKFAAYGGSLISLINPIRALQLSAELEQLRVERILELDGGNVEENYWSPALFLGIGYGNKNVTVGIRYDVLYNDEKSIYADALMPFVRVYF</sequence>
<dbReference type="AlphaFoldDB" id="A0A3S0AQP7"/>
<proteinExistence type="predicted"/>
<keyword evidence="2" id="KW-1185">Reference proteome</keyword>
<dbReference type="Proteomes" id="UP000267585">
    <property type="component" value="Unassembled WGS sequence"/>
</dbReference>
<evidence type="ECO:0000313" key="1">
    <source>
        <dbReference type="EMBL" id="RTE55574.1"/>
    </source>
</evidence>
<dbReference type="OrthoDB" id="1160493at2"/>
<name>A0A3S0AQP7_9FLAO</name>
<organism evidence="1 2">
    <name type="scientific">Arenibacter aquaticus</name>
    <dbReference type="NCBI Taxonomy" id="2489054"/>
    <lineage>
        <taxon>Bacteria</taxon>
        <taxon>Pseudomonadati</taxon>
        <taxon>Bacteroidota</taxon>
        <taxon>Flavobacteriia</taxon>
        <taxon>Flavobacteriales</taxon>
        <taxon>Flavobacteriaceae</taxon>
        <taxon>Arenibacter</taxon>
    </lineage>
</organism>
<gene>
    <name evidence="1" type="ORF">EHW67_00400</name>
</gene>
<accession>A0A3S0AQP7</accession>
<dbReference type="EMBL" id="RQPJ01000001">
    <property type="protein sequence ID" value="RTE55574.1"/>
    <property type="molecule type" value="Genomic_DNA"/>
</dbReference>